<dbReference type="InterPro" id="IPR036322">
    <property type="entry name" value="WD40_repeat_dom_sf"/>
</dbReference>
<evidence type="ECO:0000256" key="6">
    <source>
        <dbReference type="SAM" id="MobiDB-lite"/>
    </source>
</evidence>
<dbReference type="GO" id="GO:0005730">
    <property type="term" value="C:nucleolus"/>
    <property type="evidence" value="ECO:0007669"/>
    <property type="project" value="UniProtKB-SubCell"/>
</dbReference>
<keyword evidence="9" id="KW-1185">Reference proteome</keyword>
<dbReference type="PROSITE" id="PS50082">
    <property type="entry name" value="WD_REPEATS_2"/>
    <property type="match status" value="6"/>
</dbReference>
<dbReference type="CDD" id="cd00200">
    <property type="entry name" value="WD40"/>
    <property type="match status" value="1"/>
</dbReference>
<dbReference type="Gene3D" id="2.130.10.10">
    <property type="entry name" value="YVTN repeat-like/Quinoprotein amine dehydrogenase"/>
    <property type="match status" value="4"/>
</dbReference>
<dbReference type="EMBL" id="JALLPB020000013">
    <property type="protein sequence ID" value="KAL3826839.1"/>
    <property type="molecule type" value="Genomic_DNA"/>
</dbReference>
<dbReference type="SMART" id="SM00320">
    <property type="entry name" value="WD40"/>
    <property type="match status" value="11"/>
</dbReference>
<dbReference type="Pfam" id="PF08625">
    <property type="entry name" value="Utp13"/>
    <property type="match status" value="1"/>
</dbReference>
<feature type="region of interest" description="Disordered" evidence="6">
    <location>
        <begin position="402"/>
        <end position="422"/>
    </location>
</feature>
<evidence type="ECO:0000259" key="7">
    <source>
        <dbReference type="Pfam" id="PF08625"/>
    </source>
</evidence>
<dbReference type="PANTHER" id="PTHR19854">
    <property type="entry name" value="TRANSDUCIN BETA-LIKE 3"/>
    <property type="match status" value="1"/>
</dbReference>
<dbReference type="InterPro" id="IPR015943">
    <property type="entry name" value="WD40/YVTN_repeat-like_dom_sf"/>
</dbReference>
<dbReference type="Proteomes" id="UP001530377">
    <property type="component" value="Unassembled WGS sequence"/>
</dbReference>
<feature type="repeat" description="WD" evidence="5">
    <location>
        <begin position="877"/>
        <end position="908"/>
    </location>
</feature>
<dbReference type="Pfam" id="PF00400">
    <property type="entry name" value="WD40"/>
    <property type="match status" value="7"/>
</dbReference>
<evidence type="ECO:0000256" key="5">
    <source>
        <dbReference type="PROSITE-ProRule" id="PRU00221"/>
    </source>
</evidence>
<reference evidence="8 9" key="1">
    <citation type="submission" date="2024-10" db="EMBL/GenBank/DDBJ databases">
        <title>Updated reference genomes for cyclostephanoid diatoms.</title>
        <authorList>
            <person name="Roberts W.R."/>
            <person name="Alverson A.J."/>
        </authorList>
    </citation>
    <scope>NUCLEOTIDE SEQUENCE [LARGE SCALE GENOMIC DNA]</scope>
    <source>
        <strain evidence="8 9">AJA228-03</strain>
    </source>
</reference>
<feature type="compositionally biased region" description="Acidic residues" evidence="6">
    <location>
        <begin position="1121"/>
        <end position="1141"/>
    </location>
</feature>
<feature type="repeat" description="WD" evidence="5">
    <location>
        <begin position="636"/>
        <end position="677"/>
    </location>
</feature>
<feature type="region of interest" description="Disordered" evidence="6">
    <location>
        <begin position="1108"/>
        <end position="1141"/>
    </location>
</feature>
<feature type="region of interest" description="Disordered" evidence="6">
    <location>
        <begin position="1"/>
        <end position="49"/>
    </location>
</feature>
<dbReference type="SUPFAM" id="SSF50998">
    <property type="entry name" value="Quinoprotein alcohol dehydrogenase-like"/>
    <property type="match status" value="2"/>
</dbReference>
<protein>
    <recommendedName>
        <fullName evidence="7">U3 small nucleolar RNA-associated protein 13 C-terminal domain-containing protein</fullName>
    </recommendedName>
</protein>
<feature type="compositionally biased region" description="Basic and acidic residues" evidence="6">
    <location>
        <begin position="1"/>
        <end position="11"/>
    </location>
</feature>
<dbReference type="InterPro" id="IPR011047">
    <property type="entry name" value="Quinoprotein_ADH-like_sf"/>
</dbReference>
<evidence type="ECO:0000256" key="4">
    <source>
        <dbReference type="ARBA" id="ARBA00023242"/>
    </source>
</evidence>
<feature type="repeat" description="WD" evidence="5">
    <location>
        <begin position="835"/>
        <end position="876"/>
    </location>
</feature>
<gene>
    <name evidence="8" type="ORF">ACHAXA_005681</name>
</gene>
<dbReference type="AlphaFoldDB" id="A0ABD3SQF5"/>
<accession>A0ABD3SQF5</accession>
<feature type="repeat" description="WD" evidence="5">
    <location>
        <begin position="793"/>
        <end position="834"/>
    </location>
</feature>
<comment type="caution">
    <text evidence="8">The sequence shown here is derived from an EMBL/GenBank/DDBJ whole genome shotgun (WGS) entry which is preliminary data.</text>
</comment>
<organism evidence="8 9">
    <name type="scientific">Cyclostephanos tholiformis</name>
    <dbReference type="NCBI Taxonomy" id="382380"/>
    <lineage>
        <taxon>Eukaryota</taxon>
        <taxon>Sar</taxon>
        <taxon>Stramenopiles</taxon>
        <taxon>Ochrophyta</taxon>
        <taxon>Bacillariophyta</taxon>
        <taxon>Coscinodiscophyceae</taxon>
        <taxon>Thalassiosirophycidae</taxon>
        <taxon>Stephanodiscales</taxon>
        <taxon>Stephanodiscaceae</taxon>
        <taxon>Cyclostephanos</taxon>
    </lineage>
</organism>
<sequence>MKNTTNDRNEEGSIDDGTDSYDQDDASNASNHDDDAPDSSPTPPGHISKTWTALTTLSPCYTGGIVAFSHAPSTTMVTAASVTSLAGDDEQSSSLSSSRNQFILAQRGGDVSIIEASTGLLLRTVRKGKLFQSENYNENDDEEYEDDDDDVMDAEAITAFALSPNNVDLIAVTRSHLVRKYSLAVPVAVAQEEEKSTREKDGKQIQNDNGKKKEINDETLVQSVTSITDPAKVTYSFGKSGHSLPVTKIAFHPSGIFFATGSVDGLVKIWDVRNGYATHALHPTSSGGGGGGNRGRYAVTCLEWRATTTSLILAIGREDGSISIHDLLLNAHDTKTASLPVAVLRGHLSAVTSVVWTSDVGVSGGSTASATSAIRRHGGGYFFSSGRDSVINTWFISEEDVTNNHGPKRKKKKTGGSDDNQPRQVSVIKVSYCRIRTFPVYEQVESMILISRKFRPPSETKRQKAILDKNDVVLATCGTKGVIRLWKATPRDGVGGAQNSISDLSLLASQSEKDSFGEENGGYTSLHLTSLSTTHSSPMLVAVDAEHNMDFMFVQWAEDGNALEFATNRSIVGHNGEILDLSVIPQFCDSENNDKHTVAVATNSSQVRIFALGVATEDDVGEGNQHHEALTPRGLLDGHAAIVLSIDASPCGRYLVTASKDKTMRLWHITSKKCLAVATGHTEAIGSVALSRKIGCYDVGGKAAINGAGAFAVTASKDRTLKVWPLPGSDLLNRWSDGGGEEHPLNARLSARAHEKDINIVTVAQNDSLIATGSQDKQVKLWRSTDLALHGTLKGHKRGVWDCQFAPHDRLVATASGDRTLKLWSTTDCNCIRTFQGHMAGVLRVRFLGSGLQMFSSGSDGLIKLWTIRTNECESTMDGHANKVWALDLSPCGTALFSGGADSKIAVWRDTTKERDDAVREVEEHNIMMEQQLSNHLRRKNYEQALDVALELDKPNQVLRVLIEIVEKDAKNGRCIETLQQHVVKWSNDRLKQMLKYCREWNTRARNSHVAMLVVKAVVTTIPAAKLATSYEGIPEILTGIWPYAERHFDRLDRMVGDSYLLDFTLTSMGSLHGTNNEDYHVWAEQRSKYVLPPKEAEGKVQLGGSLIVGGKRSSGNQSDSSDDDVVTIGDSDTEASTEGN</sequence>
<keyword evidence="3" id="KW-0677">Repeat</keyword>
<dbReference type="PROSITE" id="PS50294">
    <property type="entry name" value="WD_REPEATS_REGION"/>
    <property type="match status" value="6"/>
</dbReference>
<dbReference type="PRINTS" id="PR00320">
    <property type="entry name" value="GPROTEINBRPT"/>
</dbReference>
<keyword evidence="2 5" id="KW-0853">WD repeat</keyword>
<dbReference type="InterPro" id="IPR013934">
    <property type="entry name" value="Utp13_C"/>
</dbReference>
<evidence type="ECO:0000256" key="3">
    <source>
        <dbReference type="ARBA" id="ARBA00022737"/>
    </source>
</evidence>
<feature type="domain" description="U3 small nucleolar RNA-associated protein 13 C-terminal" evidence="7">
    <location>
        <begin position="930"/>
        <end position="1069"/>
    </location>
</feature>
<feature type="compositionally biased region" description="Acidic residues" evidence="6">
    <location>
        <begin position="12"/>
        <end position="25"/>
    </location>
</feature>
<dbReference type="InterPro" id="IPR001680">
    <property type="entry name" value="WD40_rpt"/>
</dbReference>
<feature type="repeat" description="WD" evidence="5">
    <location>
        <begin position="751"/>
        <end position="782"/>
    </location>
</feature>
<evidence type="ECO:0000256" key="2">
    <source>
        <dbReference type="ARBA" id="ARBA00022574"/>
    </source>
</evidence>
<dbReference type="InterPro" id="IPR020472">
    <property type="entry name" value="WD40_PAC1"/>
</dbReference>
<evidence type="ECO:0000313" key="8">
    <source>
        <dbReference type="EMBL" id="KAL3826839.1"/>
    </source>
</evidence>
<dbReference type="SUPFAM" id="SSF50978">
    <property type="entry name" value="WD40 repeat-like"/>
    <property type="match status" value="1"/>
</dbReference>
<proteinExistence type="predicted"/>
<evidence type="ECO:0000256" key="1">
    <source>
        <dbReference type="ARBA" id="ARBA00004604"/>
    </source>
</evidence>
<name>A0ABD3SQF5_9STRA</name>
<comment type="subcellular location">
    <subcellularLocation>
        <location evidence="1">Nucleus</location>
        <location evidence="1">Nucleolus</location>
    </subcellularLocation>
</comment>
<feature type="repeat" description="WD" evidence="5">
    <location>
        <begin position="239"/>
        <end position="280"/>
    </location>
</feature>
<evidence type="ECO:0000313" key="9">
    <source>
        <dbReference type="Proteomes" id="UP001530377"/>
    </source>
</evidence>
<keyword evidence="4" id="KW-0539">Nucleus</keyword>
<dbReference type="PANTHER" id="PTHR19854:SF15">
    <property type="entry name" value="TRANSDUCIN BETA-LIKE PROTEIN 3"/>
    <property type="match status" value="1"/>
</dbReference>